<dbReference type="PANTHER" id="PTHR34388">
    <property type="entry name" value="DNA POLYMERASE III SUBUNIT DELTA"/>
    <property type="match status" value="1"/>
</dbReference>
<accession>A0A059G6C3</accession>
<organism evidence="8 9">
    <name type="scientific">Hyphomonas oceanitis SCH89</name>
    <dbReference type="NCBI Taxonomy" id="1280953"/>
    <lineage>
        <taxon>Bacteria</taxon>
        <taxon>Pseudomonadati</taxon>
        <taxon>Pseudomonadota</taxon>
        <taxon>Alphaproteobacteria</taxon>
        <taxon>Hyphomonadales</taxon>
        <taxon>Hyphomonadaceae</taxon>
        <taxon>Hyphomonas</taxon>
    </lineage>
</organism>
<evidence type="ECO:0000256" key="6">
    <source>
        <dbReference type="ARBA" id="ARBA00034754"/>
    </source>
</evidence>
<evidence type="ECO:0000256" key="2">
    <source>
        <dbReference type="ARBA" id="ARBA00022679"/>
    </source>
</evidence>
<dbReference type="EC" id="2.7.7.7" evidence="1"/>
<dbReference type="SUPFAM" id="SSF48019">
    <property type="entry name" value="post-AAA+ oligomerization domain-like"/>
    <property type="match status" value="1"/>
</dbReference>
<gene>
    <name evidence="8" type="ORF">HOC_10973</name>
</gene>
<evidence type="ECO:0000256" key="4">
    <source>
        <dbReference type="ARBA" id="ARBA00022705"/>
    </source>
</evidence>
<dbReference type="eggNOG" id="COG1466">
    <property type="taxonomic scope" value="Bacteria"/>
</dbReference>
<dbReference type="GO" id="GO:0009360">
    <property type="term" value="C:DNA polymerase III complex"/>
    <property type="evidence" value="ECO:0007669"/>
    <property type="project" value="TreeGrafter"/>
</dbReference>
<evidence type="ECO:0000256" key="7">
    <source>
        <dbReference type="ARBA" id="ARBA00049244"/>
    </source>
</evidence>
<dbReference type="OrthoDB" id="9804983at2"/>
<evidence type="ECO:0000256" key="1">
    <source>
        <dbReference type="ARBA" id="ARBA00012417"/>
    </source>
</evidence>
<keyword evidence="2" id="KW-0808">Transferase</keyword>
<dbReference type="GO" id="GO:0003677">
    <property type="term" value="F:DNA binding"/>
    <property type="evidence" value="ECO:0007669"/>
    <property type="project" value="InterPro"/>
</dbReference>
<evidence type="ECO:0000256" key="3">
    <source>
        <dbReference type="ARBA" id="ARBA00022695"/>
    </source>
</evidence>
<dbReference type="STRING" id="1280953.HOC_10973"/>
<evidence type="ECO:0000313" key="9">
    <source>
        <dbReference type="Proteomes" id="UP000024942"/>
    </source>
</evidence>
<dbReference type="InterPro" id="IPR027417">
    <property type="entry name" value="P-loop_NTPase"/>
</dbReference>
<dbReference type="RefSeq" id="WP_035538445.1">
    <property type="nucleotide sequence ID" value="NZ_ARYL01000015.1"/>
</dbReference>
<dbReference type="InterPro" id="IPR008921">
    <property type="entry name" value="DNA_pol3_clamp-load_cplx_C"/>
</dbReference>
<keyword evidence="9" id="KW-1185">Reference proteome</keyword>
<dbReference type="PANTHER" id="PTHR34388:SF1">
    <property type="entry name" value="DNA POLYMERASE III SUBUNIT DELTA"/>
    <property type="match status" value="1"/>
</dbReference>
<keyword evidence="5" id="KW-0239">DNA-directed DNA polymerase</keyword>
<reference evidence="8 9" key="1">
    <citation type="journal article" date="2014" name="Antonie Van Leeuwenhoek">
        <title>Hyphomonas beringensis sp. nov. and Hyphomonas chukchiensis sp. nov., isolated from surface seawater of the Bering Sea and Chukchi Sea.</title>
        <authorList>
            <person name="Li C."/>
            <person name="Lai Q."/>
            <person name="Li G."/>
            <person name="Dong C."/>
            <person name="Wang J."/>
            <person name="Liao Y."/>
            <person name="Shao Z."/>
        </authorList>
    </citation>
    <scope>NUCLEOTIDE SEQUENCE [LARGE SCALE GENOMIC DNA]</scope>
    <source>
        <strain evidence="8 9">SCH89</strain>
    </source>
</reference>
<dbReference type="GO" id="GO:0006261">
    <property type="term" value="P:DNA-templated DNA replication"/>
    <property type="evidence" value="ECO:0007669"/>
    <property type="project" value="TreeGrafter"/>
</dbReference>
<keyword evidence="4" id="KW-0235">DNA replication</keyword>
<dbReference type="PATRIC" id="fig|1280953.3.peg.2214"/>
<dbReference type="Proteomes" id="UP000024942">
    <property type="component" value="Unassembled WGS sequence"/>
</dbReference>
<dbReference type="NCBIfam" id="TIGR01128">
    <property type="entry name" value="holA"/>
    <property type="match status" value="1"/>
</dbReference>
<proteinExistence type="inferred from homology"/>
<name>A0A059G6C3_9PROT</name>
<keyword evidence="3" id="KW-0548">Nucleotidyltransferase</keyword>
<dbReference type="Gene3D" id="3.40.50.300">
    <property type="entry name" value="P-loop containing nucleotide triphosphate hydrolases"/>
    <property type="match status" value="1"/>
</dbReference>
<evidence type="ECO:0000256" key="5">
    <source>
        <dbReference type="ARBA" id="ARBA00022932"/>
    </source>
</evidence>
<dbReference type="EMBL" id="ARYL01000015">
    <property type="protein sequence ID" value="KDA02279.1"/>
    <property type="molecule type" value="Genomic_DNA"/>
</dbReference>
<dbReference type="GO" id="GO:0003887">
    <property type="term" value="F:DNA-directed DNA polymerase activity"/>
    <property type="evidence" value="ECO:0007669"/>
    <property type="project" value="UniProtKB-KW"/>
</dbReference>
<protein>
    <recommendedName>
        <fullName evidence="1">DNA-directed DNA polymerase</fullName>
        <ecNumber evidence="1">2.7.7.7</ecNumber>
    </recommendedName>
</protein>
<comment type="similarity">
    <text evidence="6">Belongs to the DNA polymerase HolA subunit family.</text>
</comment>
<dbReference type="InterPro" id="IPR005790">
    <property type="entry name" value="DNA_polIII_delta"/>
</dbReference>
<sequence length="344" mass="36662">MLLKGKQAVAFARRPDPAIWAVLAFGEDEGLASDAASSLIKAWKPRAGELEVTVLDDDAIKKDPSLLFDNLEAVSLLGDPRAIRIRTNGDKIAALLAEAFAEGDKHPDRYAARLVIEAGSLASKSKLRATASSAKNAACLQLFADEAGDIQERVKTALLEVGATIDTAALHAFTGDLPGHRGIANAEIEKLALYARGLGRDVSLNDIRSLSATDIDHNLSAAIRAALDGNIVAANVALQRLEVAGTSAISILRALQSETLRMLDAHKRIAAGEGAPGMKLRPPVWQSDWPAFRARLGKWPQKRLMRIMERIYEAEQQAKSGSGSADPVVRVLMNELGKAAASAA</sequence>
<comment type="catalytic activity">
    <reaction evidence="7">
        <text>DNA(n) + a 2'-deoxyribonucleoside 5'-triphosphate = DNA(n+1) + diphosphate</text>
        <dbReference type="Rhea" id="RHEA:22508"/>
        <dbReference type="Rhea" id="RHEA-COMP:17339"/>
        <dbReference type="Rhea" id="RHEA-COMP:17340"/>
        <dbReference type="ChEBI" id="CHEBI:33019"/>
        <dbReference type="ChEBI" id="CHEBI:61560"/>
        <dbReference type="ChEBI" id="CHEBI:173112"/>
        <dbReference type="EC" id="2.7.7.7"/>
    </reaction>
</comment>
<dbReference type="Gene3D" id="1.20.272.10">
    <property type="match status" value="1"/>
</dbReference>
<evidence type="ECO:0000313" key="8">
    <source>
        <dbReference type="EMBL" id="KDA02279.1"/>
    </source>
</evidence>
<comment type="caution">
    <text evidence="8">The sequence shown here is derived from an EMBL/GenBank/DDBJ whole genome shotgun (WGS) entry which is preliminary data.</text>
</comment>
<dbReference type="AlphaFoldDB" id="A0A059G6C3"/>